<feature type="signal peptide" evidence="1">
    <location>
        <begin position="1"/>
        <end position="27"/>
    </location>
</feature>
<evidence type="ECO:0000313" key="2">
    <source>
        <dbReference type="EMBL" id="TFK93873.1"/>
    </source>
</evidence>
<keyword evidence="1" id="KW-0732">Signal</keyword>
<protein>
    <recommendedName>
        <fullName evidence="4">Secreted protein</fullName>
    </recommendedName>
</protein>
<accession>A0A5C3Q619</accession>
<gene>
    <name evidence="2" type="ORF">K466DRAFT_47813</name>
</gene>
<sequence length="102" mass="11704">MGRRRERKKTRLWFSLTICATWPWANGTDRDQFVFLYGATRRHAQRAGGRSGARDLEHRHGLPALSFRAVRDRYPCRDGESGSSSTGCCSRVATWKQDYKAP</sequence>
<name>A0A5C3Q619_9APHY</name>
<feature type="chain" id="PRO_5022858484" description="Secreted protein" evidence="1">
    <location>
        <begin position="28"/>
        <end position="102"/>
    </location>
</feature>
<evidence type="ECO:0008006" key="4">
    <source>
        <dbReference type="Google" id="ProtNLM"/>
    </source>
</evidence>
<dbReference type="EMBL" id="ML210975">
    <property type="protein sequence ID" value="TFK93873.1"/>
    <property type="molecule type" value="Genomic_DNA"/>
</dbReference>
<keyword evidence="3" id="KW-1185">Reference proteome</keyword>
<reference evidence="2 3" key="1">
    <citation type="journal article" date="2019" name="Nat. Ecol. Evol.">
        <title>Megaphylogeny resolves global patterns of mushroom evolution.</title>
        <authorList>
            <person name="Varga T."/>
            <person name="Krizsan K."/>
            <person name="Foldi C."/>
            <person name="Dima B."/>
            <person name="Sanchez-Garcia M."/>
            <person name="Sanchez-Ramirez S."/>
            <person name="Szollosi G.J."/>
            <person name="Szarkandi J.G."/>
            <person name="Papp V."/>
            <person name="Albert L."/>
            <person name="Andreopoulos W."/>
            <person name="Angelini C."/>
            <person name="Antonin V."/>
            <person name="Barry K.W."/>
            <person name="Bougher N.L."/>
            <person name="Buchanan P."/>
            <person name="Buyck B."/>
            <person name="Bense V."/>
            <person name="Catcheside P."/>
            <person name="Chovatia M."/>
            <person name="Cooper J."/>
            <person name="Damon W."/>
            <person name="Desjardin D."/>
            <person name="Finy P."/>
            <person name="Geml J."/>
            <person name="Haridas S."/>
            <person name="Hughes K."/>
            <person name="Justo A."/>
            <person name="Karasinski D."/>
            <person name="Kautmanova I."/>
            <person name="Kiss B."/>
            <person name="Kocsube S."/>
            <person name="Kotiranta H."/>
            <person name="LaButti K.M."/>
            <person name="Lechner B.E."/>
            <person name="Liimatainen K."/>
            <person name="Lipzen A."/>
            <person name="Lukacs Z."/>
            <person name="Mihaltcheva S."/>
            <person name="Morgado L.N."/>
            <person name="Niskanen T."/>
            <person name="Noordeloos M.E."/>
            <person name="Ohm R.A."/>
            <person name="Ortiz-Santana B."/>
            <person name="Ovrebo C."/>
            <person name="Racz N."/>
            <person name="Riley R."/>
            <person name="Savchenko A."/>
            <person name="Shiryaev A."/>
            <person name="Soop K."/>
            <person name="Spirin V."/>
            <person name="Szebenyi C."/>
            <person name="Tomsovsky M."/>
            <person name="Tulloss R.E."/>
            <person name="Uehling J."/>
            <person name="Grigoriev I.V."/>
            <person name="Vagvolgyi C."/>
            <person name="Papp T."/>
            <person name="Martin F.M."/>
            <person name="Miettinen O."/>
            <person name="Hibbett D.S."/>
            <person name="Nagy L.G."/>
        </authorList>
    </citation>
    <scope>NUCLEOTIDE SEQUENCE [LARGE SCALE GENOMIC DNA]</scope>
    <source>
        <strain evidence="2 3">HHB13444</strain>
    </source>
</reference>
<dbReference type="InParanoid" id="A0A5C3Q619"/>
<evidence type="ECO:0000256" key="1">
    <source>
        <dbReference type="SAM" id="SignalP"/>
    </source>
</evidence>
<evidence type="ECO:0000313" key="3">
    <source>
        <dbReference type="Proteomes" id="UP000308197"/>
    </source>
</evidence>
<dbReference type="AlphaFoldDB" id="A0A5C3Q619"/>
<proteinExistence type="predicted"/>
<organism evidence="2 3">
    <name type="scientific">Polyporus arcularius HHB13444</name>
    <dbReference type="NCBI Taxonomy" id="1314778"/>
    <lineage>
        <taxon>Eukaryota</taxon>
        <taxon>Fungi</taxon>
        <taxon>Dikarya</taxon>
        <taxon>Basidiomycota</taxon>
        <taxon>Agaricomycotina</taxon>
        <taxon>Agaricomycetes</taxon>
        <taxon>Polyporales</taxon>
        <taxon>Polyporaceae</taxon>
        <taxon>Polyporus</taxon>
    </lineage>
</organism>
<dbReference type="Proteomes" id="UP000308197">
    <property type="component" value="Unassembled WGS sequence"/>
</dbReference>